<dbReference type="NCBIfam" id="NF004490">
    <property type="entry name" value="PRK05820.1"/>
    <property type="match status" value="1"/>
</dbReference>
<accession>A0A845LF04</accession>
<feature type="domain" description="Pyrimidine nucleoside phosphorylase C-terminal" evidence="11">
    <location>
        <begin position="354"/>
        <end position="427"/>
    </location>
</feature>
<dbReference type="GO" id="GO:0006206">
    <property type="term" value="P:pyrimidine nucleobase metabolic process"/>
    <property type="evidence" value="ECO:0007669"/>
    <property type="project" value="InterPro"/>
</dbReference>
<comment type="catalytic activity">
    <reaction evidence="1">
        <text>2'-deoxyuridine + phosphate = 2-deoxy-alpha-D-ribose 1-phosphate + uracil</text>
        <dbReference type="Rhea" id="RHEA:22824"/>
        <dbReference type="ChEBI" id="CHEBI:16450"/>
        <dbReference type="ChEBI" id="CHEBI:17568"/>
        <dbReference type="ChEBI" id="CHEBI:43474"/>
        <dbReference type="ChEBI" id="CHEBI:57259"/>
        <dbReference type="EC" id="2.4.2.2"/>
    </reaction>
</comment>
<organism evidence="12 13">
    <name type="scientific">Heliomicrobium gestii</name>
    <name type="common">Heliobacterium gestii</name>
    <dbReference type="NCBI Taxonomy" id="2699"/>
    <lineage>
        <taxon>Bacteria</taxon>
        <taxon>Bacillati</taxon>
        <taxon>Bacillota</taxon>
        <taxon>Clostridia</taxon>
        <taxon>Eubacteriales</taxon>
        <taxon>Heliobacteriaceae</taxon>
        <taxon>Heliomicrobium</taxon>
    </lineage>
</organism>
<dbReference type="FunFam" id="3.40.1030.10:FF:000003">
    <property type="entry name" value="Pyrimidine-nucleoside phosphorylase"/>
    <property type="match status" value="1"/>
</dbReference>
<dbReference type="NCBIfam" id="TIGR02644">
    <property type="entry name" value="Y_phosphoryl"/>
    <property type="match status" value="1"/>
</dbReference>
<dbReference type="GO" id="GO:0006213">
    <property type="term" value="P:pyrimidine nucleoside metabolic process"/>
    <property type="evidence" value="ECO:0007669"/>
    <property type="project" value="InterPro"/>
</dbReference>
<dbReference type="SMART" id="SM00941">
    <property type="entry name" value="PYNP_C"/>
    <property type="match status" value="1"/>
</dbReference>
<evidence type="ECO:0000256" key="6">
    <source>
        <dbReference type="ARBA" id="ARBA00014680"/>
    </source>
</evidence>
<protein>
    <recommendedName>
        <fullName evidence="6">Pyrimidine-nucleoside phosphorylase</fullName>
        <ecNumber evidence="5">2.4.2.2</ecNumber>
    </recommendedName>
</protein>
<comment type="function">
    <text evidence="2">Catalyzes phosphorolysis of the pyrimidine nucleosides uridine, thymidine and 2'-deoxyuridine with the formation of the corresponding pyrimidine base and ribose-1-phosphate.</text>
</comment>
<evidence type="ECO:0000313" key="12">
    <source>
        <dbReference type="EMBL" id="MZP41426.1"/>
    </source>
</evidence>
<evidence type="ECO:0000256" key="7">
    <source>
        <dbReference type="ARBA" id="ARBA00022676"/>
    </source>
</evidence>
<comment type="catalytic activity">
    <reaction evidence="9">
        <text>uridine + phosphate = alpha-D-ribose 1-phosphate + uracil</text>
        <dbReference type="Rhea" id="RHEA:24388"/>
        <dbReference type="ChEBI" id="CHEBI:16704"/>
        <dbReference type="ChEBI" id="CHEBI:17568"/>
        <dbReference type="ChEBI" id="CHEBI:43474"/>
        <dbReference type="ChEBI" id="CHEBI:57720"/>
        <dbReference type="EC" id="2.4.2.2"/>
    </reaction>
</comment>
<dbReference type="Gene3D" id="3.40.1030.10">
    <property type="entry name" value="Nucleoside phosphorylase/phosphoribosyltransferase catalytic domain"/>
    <property type="match status" value="1"/>
</dbReference>
<dbReference type="InterPro" id="IPR000312">
    <property type="entry name" value="Glycosyl_Trfase_fam3"/>
</dbReference>
<dbReference type="InterPro" id="IPR017459">
    <property type="entry name" value="Glycosyl_Trfase_fam3_N_dom"/>
</dbReference>
<dbReference type="InterPro" id="IPR036320">
    <property type="entry name" value="Glycosyl_Trfase_fam3_N_dom_sf"/>
</dbReference>
<dbReference type="Pfam" id="PF07831">
    <property type="entry name" value="PYNP_C"/>
    <property type="match status" value="1"/>
</dbReference>
<dbReference type="Gene3D" id="1.20.970.10">
    <property type="entry name" value="Transferase, Pyrimidine Nucleoside Phosphorylase, Chain C"/>
    <property type="match status" value="1"/>
</dbReference>
<evidence type="ECO:0000256" key="4">
    <source>
        <dbReference type="ARBA" id="ARBA00011738"/>
    </source>
</evidence>
<evidence type="ECO:0000259" key="11">
    <source>
        <dbReference type="SMART" id="SM00941"/>
    </source>
</evidence>
<comment type="catalytic activity">
    <reaction evidence="10">
        <text>thymidine + phosphate = 2-deoxy-alpha-D-ribose 1-phosphate + thymine</text>
        <dbReference type="Rhea" id="RHEA:16037"/>
        <dbReference type="ChEBI" id="CHEBI:17748"/>
        <dbReference type="ChEBI" id="CHEBI:17821"/>
        <dbReference type="ChEBI" id="CHEBI:43474"/>
        <dbReference type="ChEBI" id="CHEBI:57259"/>
        <dbReference type="EC" id="2.4.2.2"/>
    </reaction>
</comment>
<comment type="similarity">
    <text evidence="3">Belongs to the thymidine/pyrimidine-nucleoside phosphorylase family.</text>
</comment>
<comment type="caution">
    <text evidence="12">The sequence shown here is derived from an EMBL/GenBank/DDBJ whole genome shotgun (WGS) entry which is preliminary data.</text>
</comment>
<dbReference type="InterPro" id="IPR000053">
    <property type="entry name" value="Thymidine/pyrmidine_PPase"/>
</dbReference>
<comment type="subunit">
    <text evidence="4">Homodimer.</text>
</comment>
<evidence type="ECO:0000256" key="10">
    <source>
        <dbReference type="ARBA" id="ARBA00048525"/>
    </source>
</evidence>
<proteinExistence type="inferred from homology"/>
<dbReference type="Pfam" id="PF02885">
    <property type="entry name" value="Glycos_trans_3N"/>
    <property type="match status" value="1"/>
</dbReference>
<keyword evidence="8 12" id="KW-0808">Transferase</keyword>
<dbReference type="GO" id="GO:0005829">
    <property type="term" value="C:cytosol"/>
    <property type="evidence" value="ECO:0007669"/>
    <property type="project" value="TreeGrafter"/>
</dbReference>
<dbReference type="InterPro" id="IPR018090">
    <property type="entry name" value="Pyrmidine_PPas_bac/euk"/>
</dbReference>
<dbReference type="InterPro" id="IPR017872">
    <property type="entry name" value="Pyrmidine_PPase_CS"/>
</dbReference>
<dbReference type="GO" id="GO:0009032">
    <property type="term" value="F:thymidine phosphorylase activity"/>
    <property type="evidence" value="ECO:0007669"/>
    <property type="project" value="TreeGrafter"/>
</dbReference>
<evidence type="ECO:0000256" key="2">
    <source>
        <dbReference type="ARBA" id="ARBA00003877"/>
    </source>
</evidence>
<dbReference type="EC" id="2.4.2.2" evidence="5"/>
<keyword evidence="7 12" id="KW-0328">Glycosyltransferase</keyword>
<dbReference type="SUPFAM" id="SSF54680">
    <property type="entry name" value="Pyrimidine nucleoside phosphorylase C-terminal domain"/>
    <property type="match status" value="1"/>
</dbReference>
<dbReference type="Proteomes" id="UP000471031">
    <property type="component" value="Unassembled WGS sequence"/>
</dbReference>
<dbReference type="Gene3D" id="3.90.1170.30">
    <property type="entry name" value="Pyrimidine nucleoside phosphorylase-like, C-terminal domain"/>
    <property type="match status" value="1"/>
</dbReference>
<dbReference type="RefSeq" id="WP_161260024.1">
    <property type="nucleotide sequence ID" value="NZ_JAFBDC010000001.1"/>
</dbReference>
<dbReference type="EMBL" id="WXEX01000001">
    <property type="protein sequence ID" value="MZP41426.1"/>
    <property type="molecule type" value="Genomic_DNA"/>
</dbReference>
<dbReference type="InterPro" id="IPR035902">
    <property type="entry name" value="Nuc_phospho_transferase"/>
</dbReference>
<gene>
    <name evidence="12" type="ORF">GTO89_00070</name>
</gene>
<dbReference type="GO" id="GO:0004645">
    <property type="term" value="F:1,4-alpha-oligoglucan phosphorylase activity"/>
    <property type="evidence" value="ECO:0007669"/>
    <property type="project" value="InterPro"/>
</dbReference>
<keyword evidence="13" id="KW-1185">Reference proteome</keyword>
<dbReference type="AlphaFoldDB" id="A0A845LF04"/>
<evidence type="ECO:0000256" key="8">
    <source>
        <dbReference type="ARBA" id="ARBA00022679"/>
    </source>
</evidence>
<sequence length="457" mass="47936">MRAYDIIAKKRDGGELTAEEIRFFIHSFAKGDAVTEDQAAAWAMAVFLQGMTAAETAALTEAMVTSGETIDLSPIPGVKVDKHSTGGVGDTTTLILAPLVAAMGIPMAKMSGRGLGHTGGTLDKLESIPGLSIDMSREDFLAQVRSIGVAVAGQTADLVPADKKLYALRDVTATVESIPLIASSVMSKKLAAGADAILLDVKVGCGAFMKNIDDARELARAMVAIGQRLGRRTAALLTAMEQPLGNAVGNALEVAEAAAILANRDDCGFGPLSTDLREVTVELAARLAWMAGKADTVEAGLDLAEQTLLSGAALDRFRRFVEAQGGDSRVVDEPERLLPQAAIRRPLFAAQAGIVTALDAMAVGRAAALLGAGRTRKADPVDPAVGVVLHRRIGDAVEAGDKLAEIFANDDRWQGAAQALGDAYTIGRGDRHEREGWAKPPLILGEVYPDGEWPVQK</sequence>
<dbReference type="PIRSF" id="PIRSF000478">
    <property type="entry name" value="TP_PyNP"/>
    <property type="match status" value="1"/>
</dbReference>
<reference evidence="12 13" key="1">
    <citation type="submission" date="2020-01" db="EMBL/GenBank/DDBJ databases">
        <title>Whole genome sequence of Heliobacterium gestii DSM 11169.</title>
        <authorList>
            <person name="Kyndt J.A."/>
            <person name="Meyer T.E."/>
        </authorList>
    </citation>
    <scope>NUCLEOTIDE SEQUENCE [LARGE SCALE GENOMIC DNA]</scope>
    <source>
        <strain evidence="12 13">DSM 11169</strain>
    </source>
</reference>
<dbReference type="Pfam" id="PF00591">
    <property type="entry name" value="Glycos_transf_3"/>
    <property type="match status" value="1"/>
</dbReference>
<evidence type="ECO:0000313" key="13">
    <source>
        <dbReference type="Proteomes" id="UP000471031"/>
    </source>
</evidence>
<dbReference type="SUPFAM" id="SSF47648">
    <property type="entry name" value="Nucleoside phosphorylase/phosphoribosyltransferase N-terminal domain"/>
    <property type="match status" value="1"/>
</dbReference>
<dbReference type="PANTHER" id="PTHR10515">
    <property type="entry name" value="THYMIDINE PHOSPHORYLASE"/>
    <property type="match status" value="1"/>
</dbReference>
<dbReference type="PANTHER" id="PTHR10515:SF0">
    <property type="entry name" value="THYMIDINE PHOSPHORYLASE"/>
    <property type="match status" value="1"/>
</dbReference>
<dbReference type="OrthoDB" id="9763887at2"/>
<evidence type="ECO:0000256" key="9">
    <source>
        <dbReference type="ARBA" id="ARBA00048453"/>
    </source>
</evidence>
<evidence type="ECO:0000256" key="1">
    <source>
        <dbReference type="ARBA" id="ARBA00001066"/>
    </source>
</evidence>
<name>A0A845LF04_HELGE</name>
<dbReference type="PROSITE" id="PS00647">
    <property type="entry name" value="THYMID_PHOSPHORYLASE"/>
    <property type="match status" value="1"/>
</dbReference>
<dbReference type="InterPro" id="IPR013102">
    <property type="entry name" value="PYNP_C"/>
</dbReference>
<dbReference type="InterPro" id="IPR036566">
    <property type="entry name" value="PYNP-like_C_sf"/>
</dbReference>
<evidence type="ECO:0000256" key="3">
    <source>
        <dbReference type="ARBA" id="ARBA00006915"/>
    </source>
</evidence>
<evidence type="ECO:0000256" key="5">
    <source>
        <dbReference type="ARBA" id="ARBA00011889"/>
    </source>
</evidence>
<dbReference type="SUPFAM" id="SSF52418">
    <property type="entry name" value="Nucleoside phosphorylase/phosphoribosyltransferase catalytic domain"/>
    <property type="match status" value="1"/>
</dbReference>